<name>A0A9P5UG12_9AGAR</name>
<feature type="transmembrane region" description="Helical" evidence="1">
    <location>
        <begin position="221"/>
        <end position="244"/>
    </location>
</feature>
<gene>
    <name evidence="2" type="ORF">BDP27DRAFT_1311785</name>
</gene>
<feature type="transmembrane region" description="Helical" evidence="1">
    <location>
        <begin position="250"/>
        <end position="273"/>
    </location>
</feature>
<keyword evidence="1" id="KW-0472">Membrane</keyword>
<proteinExistence type="predicted"/>
<dbReference type="Proteomes" id="UP000772434">
    <property type="component" value="Unassembled WGS sequence"/>
</dbReference>
<reference evidence="2" key="1">
    <citation type="submission" date="2020-11" db="EMBL/GenBank/DDBJ databases">
        <authorList>
            <consortium name="DOE Joint Genome Institute"/>
            <person name="Ahrendt S."/>
            <person name="Riley R."/>
            <person name="Andreopoulos W."/>
            <person name="Labutti K."/>
            <person name="Pangilinan J."/>
            <person name="Ruiz-Duenas F.J."/>
            <person name="Barrasa J.M."/>
            <person name="Sanchez-Garcia M."/>
            <person name="Camarero S."/>
            <person name="Miyauchi S."/>
            <person name="Serrano A."/>
            <person name="Linde D."/>
            <person name="Babiker R."/>
            <person name="Drula E."/>
            <person name="Ayuso-Fernandez I."/>
            <person name="Pacheco R."/>
            <person name="Padilla G."/>
            <person name="Ferreira P."/>
            <person name="Barriuso J."/>
            <person name="Kellner H."/>
            <person name="Castanera R."/>
            <person name="Alfaro M."/>
            <person name="Ramirez L."/>
            <person name="Pisabarro A.G."/>
            <person name="Kuo A."/>
            <person name="Tritt A."/>
            <person name="Lipzen A."/>
            <person name="He G."/>
            <person name="Yan M."/>
            <person name="Ng V."/>
            <person name="Cullen D."/>
            <person name="Martin F."/>
            <person name="Rosso M.-N."/>
            <person name="Henrissat B."/>
            <person name="Hibbett D."/>
            <person name="Martinez A.T."/>
            <person name="Grigoriev I.V."/>
        </authorList>
    </citation>
    <scope>NUCLEOTIDE SEQUENCE</scope>
    <source>
        <strain evidence="2">AH 40177</strain>
    </source>
</reference>
<keyword evidence="1" id="KW-0812">Transmembrane</keyword>
<evidence type="ECO:0000313" key="2">
    <source>
        <dbReference type="EMBL" id="KAF9077852.1"/>
    </source>
</evidence>
<feature type="transmembrane region" description="Helical" evidence="1">
    <location>
        <begin position="137"/>
        <end position="153"/>
    </location>
</feature>
<dbReference type="EMBL" id="JADNRY010000003">
    <property type="protein sequence ID" value="KAF9077852.1"/>
    <property type="molecule type" value="Genomic_DNA"/>
</dbReference>
<evidence type="ECO:0000313" key="3">
    <source>
        <dbReference type="Proteomes" id="UP000772434"/>
    </source>
</evidence>
<keyword evidence="3" id="KW-1185">Reference proteome</keyword>
<comment type="caution">
    <text evidence="2">The sequence shown here is derived from an EMBL/GenBank/DDBJ whole genome shotgun (WGS) entry which is preliminary data.</text>
</comment>
<keyword evidence="1" id="KW-1133">Transmembrane helix</keyword>
<accession>A0A9P5UG12</accession>
<protein>
    <submittedName>
        <fullName evidence="2">Uncharacterized protein</fullName>
    </submittedName>
</protein>
<organism evidence="2 3">
    <name type="scientific">Rhodocollybia butyracea</name>
    <dbReference type="NCBI Taxonomy" id="206335"/>
    <lineage>
        <taxon>Eukaryota</taxon>
        <taxon>Fungi</taxon>
        <taxon>Dikarya</taxon>
        <taxon>Basidiomycota</taxon>
        <taxon>Agaricomycotina</taxon>
        <taxon>Agaricomycetes</taxon>
        <taxon>Agaricomycetidae</taxon>
        <taxon>Agaricales</taxon>
        <taxon>Marasmiineae</taxon>
        <taxon>Omphalotaceae</taxon>
        <taxon>Rhodocollybia</taxon>
    </lineage>
</organism>
<dbReference type="AlphaFoldDB" id="A0A9P5UG12"/>
<evidence type="ECO:0000256" key="1">
    <source>
        <dbReference type="SAM" id="Phobius"/>
    </source>
</evidence>
<sequence>MSNEYVRLPTSEPISLLHPLQIPTTSLGSTVSPNSDIPTLETELSRPSLPKVTDEAQVFQSVPSARGNVSNPYSKDMDIADALATKVREKLLSEINNLALRNGCSNILTFQPPLNSTLPTPISIEIWRENIHTSTQFFFLLVCYNAVIVQLFFRTIRGGISSKIDLGMALLKLYIGNSQYQYASDQPLGIHRYTQYSGLMRPDPRTWEPKTTFYKGEWSNLVWAAGGIDLLFILISTLFLWAGISSGDYVASFMSCGLFGLLGLVGAGIYGTVGFTVQRQRLDISGTVTSDEKVVWGLCEEIWMGMGMDAVKLRSLSQVVGVWESGVGIV</sequence>